<evidence type="ECO:0000313" key="1">
    <source>
        <dbReference type="EMBL" id="CAD7396496.1"/>
    </source>
</evidence>
<proteinExistence type="predicted"/>
<dbReference type="EMBL" id="OD000223">
    <property type="protein sequence ID" value="CAD7396496.1"/>
    <property type="molecule type" value="Genomic_DNA"/>
</dbReference>
<accession>A0A7R9CH27</accession>
<organism evidence="1">
    <name type="scientific">Timema poppense</name>
    <name type="common">Walking stick</name>
    <dbReference type="NCBI Taxonomy" id="170557"/>
    <lineage>
        <taxon>Eukaryota</taxon>
        <taxon>Metazoa</taxon>
        <taxon>Ecdysozoa</taxon>
        <taxon>Arthropoda</taxon>
        <taxon>Hexapoda</taxon>
        <taxon>Insecta</taxon>
        <taxon>Pterygota</taxon>
        <taxon>Neoptera</taxon>
        <taxon>Polyneoptera</taxon>
        <taxon>Phasmatodea</taxon>
        <taxon>Timematodea</taxon>
        <taxon>Timematoidea</taxon>
        <taxon>Timematidae</taxon>
        <taxon>Timema</taxon>
    </lineage>
</organism>
<reference evidence="1" key="1">
    <citation type="submission" date="2020-11" db="EMBL/GenBank/DDBJ databases">
        <authorList>
            <person name="Tran Van P."/>
        </authorList>
    </citation>
    <scope>NUCLEOTIDE SEQUENCE</scope>
</reference>
<evidence type="ECO:0008006" key="2">
    <source>
        <dbReference type="Google" id="ProtNLM"/>
    </source>
</evidence>
<protein>
    <recommendedName>
        <fullName evidence="2">Cyclin N-terminal domain-containing protein</fullName>
    </recommendedName>
</protein>
<gene>
    <name evidence="1" type="ORF">TPSB3V08_LOCUS700</name>
</gene>
<sequence length="162" mass="18956">MELKDGYDKFCDGDIDVCISSYYQRVPQEDEATILIIQYYEIREKSLENYKIQAQHNSKIDLEVMYTTIIQVVDITYLLHEEIYLLLFNKMTGRWEKSVEEKKQFLEVECNYVYLSAAIISCAAHILNWHDSQFTSVLQELTQVPARDIDGLTTIINKVILS</sequence>
<dbReference type="AlphaFoldDB" id="A0A7R9CH27"/>
<name>A0A7R9CH27_TIMPO</name>